<feature type="transmembrane region" description="Helical" evidence="1">
    <location>
        <begin position="209"/>
        <end position="231"/>
    </location>
</feature>
<evidence type="ECO:0000256" key="1">
    <source>
        <dbReference type="SAM" id="Phobius"/>
    </source>
</evidence>
<sequence>MNGYFERLTAAMTEAGMPADRVEATVADLRAYLAESGGDPEEEFGPADELAAELTGASAPPVEGAQTWRWTADLFHDVKMLNEYGAQGWEVEKVDVKGMFVSVRDPENSQQWEYRRETRRPGLVESLAPDGWEPCGTWVWFEYFKRPRAASLGPAAELSAPPRGPGRGFFLSPRFYALVGVLLVAEVVFTVLVLVVGKDEIGEFDGLDTLFGLFTGATLGVVAVVAVLWLFSRSRGGGRDERDGDGGSRRAP</sequence>
<organism evidence="2 3">
    <name type="scientific">Streptosporangium jomthongense</name>
    <dbReference type="NCBI Taxonomy" id="1193683"/>
    <lineage>
        <taxon>Bacteria</taxon>
        <taxon>Bacillati</taxon>
        <taxon>Actinomycetota</taxon>
        <taxon>Actinomycetes</taxon>
        <taxon>Streptosporangiales</taxon>
        <taxon>Streptosporangiaceae</taxon>
        <taxon>Streptosporangium</taxon>
    </lineage>
</organism>
<keyword evidence="3" id="KW-1185">Reference proteome</keyword>
<gene>
    <name evidence="2" type="ORF">ACFOYY_11120</name>
</gene>
<evidence type="ECO:0000313" key="3">
    <source>
        <dbReference type="Proteomes" id="UP001595698"/>
    </source>
</evidence>
<accession>A0ABV8EYD2</accession>
<evidence type="ECO:0000313" key="2">
    <source>
        <dbReference type="EMBL" id="MFC3980676.1"/>
    </source>
</evidence>
<evidence type="ECO:0008006" key="4">
    <source>
        <dbReference type="Google" id="ProtNLM"/>
    </source>
</evidence>
<name>A0ABV8EYD2_9ACTN</name>
<reference evidence="3" key="1">
    <citation type="journal article" date="2019" name="Int. J. Syst. Evol. Microbiol.">
        <title>The Global Catalogue of Microorganisms (GCM) 10K type strain sequencing project: providing services to taxonomists for standard genome sequencing and annotation.</title>
        <authorList>
            <consortium name="The Broad Institute Genomics Platform"/>
            <consortium name="The Broad Institute Genome Sequencing Center for Infectious Disease"/>
            <person name="Wu L."/>
            <person name="Ma J."/>
        </authorList>
    </citation>
    <scope>NUCLEOTIDE SEQUENCE [LARGE SCALE GENOMIC DNA]</scope>
    <source>
        <strain evidence="3">TBRC 7912</strain>
    </source>
</reference>
<keyword evidence="1" id="KW-0472">Membrane</keyword>
<feature type="transmembrane region" description="Helical" evidence="1">
    <location>
        <begin position="175"/>
        <end position="197"/>
    </location>
</feature>
<keyword evidence="1" id="KW-0812">Transmembrane</keyword>
<dbReference type="RefSeq" id="WP_386189668.1">
    <property type="nucleotide sequence ID" value="NZ_JBHSBC010000010.1"/>
</dbReference>
<proteinExistence type="predicted"/>
<dbReference type="Proteomes" id="UP001595698">
    <property type="component" value="Unassembled WGS sequence"/>
</dbReference>
<dbReference type="EMBL" id="JBHSBC010000010">
    <property type="protein sequence ID" value="MFC3980676.1"/>
    <property type="molecule type" value="Genomic_DNA"/>
</dbReference>
<comment type="caution">
    <text evidence="2">The sequence shown here is derived from an EMBL/GenBank/DDBJ whole genome shotgun (WGS) entry which is preliminary data.</text>
</comment>
<keyword evidence="1" id="KW-1133">Transmembrane helix</keyword>
<protein>
    <recommendedName>
        <fullName evidence="4">DUF2812 domain-containing protein</fullName>
    </recommendedName>
</protein>